<dbReference type="GO" id="GO:0006783">
    <property type="term" value="P:heme biosynthetic process"/>
    <property type="evidence" value="ECO:0007669"/>
    <property type="project" value="TreeGrafter"/>
</dbReference>
<sequence length="359" mass="37032">MDRHGRALRLGTRGSRLALVQSEQAARDLEAAGAPAIELVTVRTGGDGDRTPLRELGGVGVFAARLRRALLDREVDLAVHSCKDLPSRPVDGLELICVPRREDPRDALCARDGLTLTTLPPGARVGTGSPRRAAQLLAARADLEVVDLRGNVPTRLSRVRGLDMGADEPVAPATADTRGDLDAVVLAMAGLRRLGLERFATQVMDTDVMLPAPAQGALAIEARADLLAAAGHEALAGAAARLEDAGTRLAITAERALMAALGAGCAAPVGALAQVVEPGAAPGSRDLVLRALVCSADGRRQRHCELRTPLPGAAGAGDDHAAAEELGARAASSLLDNGAAGIVDLRASRPSHMPPRGRA</sequence>
<dbReference type="InterPro" id="IPR022417">
    <property type="entry name" value="Porphobilin_deaminase_N"/>
</dbReference>
<name>A0A3S4SN42_9ACTO</name>
<dbReference type="GO" id="GO:0004418">
    <property type="term" value="F:hydroxymethylbilane synthase activity"/>
    <property type="evidence" value="ECO:0007669"/>
    <property type="project" value="UniProtKB-UniRule"/>
</dbReference>
<dbReference type="Pfam" id="PF01379">
    <property type="entry name" value="Porphobil_deam"/>
    <property type="match status" value="1"/>
</dbReference>
<dbReference type="Gene3D" id="3.40.190.10">
    <property type="entry name" value="Periplasmic binding protein-like II"/>
    <property type="match status" value="2"/>
</dbReference>
<dbReference type="PRINTS" id="PR00151">
    <property type="entry name" value="PORPHBDMNASE"/>
</dbReference>
<dbReference type="GO" id="GO:0005737">
    <property type="term" value="C:cytoplasm"/>
    <property type="evidence" value="ECO:0007669"/>
    <property type="project" value="UniProtKB-UniRule"/>
</dbReference>
<dbReference type="EC" id="2.5.1.61" evidence="4 8"/>
<dbReference type="PIRSF" id="PIRSF001438">
    <property type="entry name" value="4pyrrol_synth_OHMeBilane_synth"/>
    <property type="match status" value="1"/>
</dbReference>
<comment type="cofactor">
    <cofactor evidence="1">
        <name>dipyrromethane</name>
        <dbReference type="ChEBI" id="CHEBI:60342"/>
    </cofactor>
</comment>
<keyword evidence="6" id="KW-0627">Porphyrin biosynthesis</keyword>
<dbReference type="Proteomes" id="UP000276899">
    <property type="component" value="Chromosome"/>
</dbReference>
<organism evidence="11 12">
    <name type="scientific">Actinomyces slackii</name>
    <dbReference type="NCBI Taxonomy" id="52774"/>
    <lineage>
        <taxon>Bacteria</taxon>
        <taxon>Bacillati</taxon>
        <taxon>Actinomycetota</taxon>
        <taxon>Actinomycetes</taxon>
        <taxon>Actinomycetales</taxon>
        <taxon>Actinomycetaceae</taxon>
        <taxon>Actinomyces</taxon>
    </lineage>
</organism>
<dbReference type="SUPFAM" id="SSF54782">
    <property type="entry name" value="Porphobilinogen deaminase (hydroxymethylbilane synthase), C-terminal domain"/>
    <property type="match status" value="1"/>
</dbReference>
<dbReference type="PROSITE" id="PS00533">
    <property type="entry name" value="PORPHOBILINOGEN_DEAM"/>
    <property type="match status" value="1"/>
</dbReference>
<dbReference type="Gene3D" id="3.30.160.40">
    <property type="entry name" value="Porphobilinogen deaminase, C-terminal domain"/>
    <property type="match status" value="1"/>
</dbReference>
<dbReference type="PANTHER" id="PTHR11557">
    <property type="entry name" value="PORPHOBILINOGEN DEAMINASE"/>
    <property type="match status" value="1"/>
</dbReference>
<evidence type="ECO:0000256" key="2">
    <source>
        <dbReference type="ARBA" id="ARBA00002869"/>
    </source>
</evidence>
<evidence type="ECO:0000313" key="12">
    <source>
        <dbReference type="Proteomes" id="UP000276899"/>
    </source>
</evidence>
<dbReference type="InterPro" id="IPR000860">
    <property type="entry name" value="HemC"/>
</dbReference>
<keyword evidence="5 11" id="KW-0808">Transferase</keyword>
<dbReference type="NCBIfam" id="TIGR00212">
    <property type="entry name" value="hemC"/>
    <property type="match status" value="1"/>
</dbReference>
<protein>
    <recommendedName>
        <fullName evidence="4 8">Hydroxymethylbilane synthase</fullName>
        <ecNumber evidence="4 8">2.5.1.61</ecNumber>
    </recommendedName>
</protein>
<gene>
    <name evidence="11" type="primary">hemC</name>
    <name evidence="11" type="ORF">NCTC11923_00428</name>
</gene>
<dbReference type="PANTHER" id="PTHR11557:SF0">
    <property type="entry name" value="PORPHOBILINOGEN DEAMINASE"/>
    <property type="match status" value="1"/>
</dbReference>
<dbReference type="Pfam" id="PF03900">
    <property type="entry name" value="Porphobil_deamC"/>
    <property type="match status" value="1"/>
</dbReference>
<evidence type="ECO:0000256" key="3">
    <source>
        <dbReference type="ARBA" id="ARBA00005638"/>
    </source>
</evidence>
<accession>A0A3S4SN42</accession>
<proteinExistence type="inferred from homology"/>
<dbReference type="RefSeq" id="WP_026427285.1">
    <property type="nucleotide sequence ID" value="NZ_CBCRWE010000091.1"/>
</dbReference>
<evidence type="ECO:0000259" key="10">
    <source>
        <dbReference type="Pfam" id="PF03900"/>
    </source>
</evidence>
<evidence type="ECO:0000256" key="8">
    <source>
        <dbReference type="NCBIfam" id="TIGR00212"/>
    </source>
</evidence>
<evidence type="ECO:0000259" key="9">
    <source>
        <dbReference type="Pfam" id="PF01379"/>
    </source>
</evidence>
<feature type="domain" description="Porphobilinogen deaminase C-terminal" evidence="10">
    <location>
        <begin position="249"/>
        <end position="335"/>
    </location>
</feature>
<evidence type="ECO:0000256" key="5">
    <source>
        <dbReference type="ARBA" id="ARBA00022679"/>
    </source>
</evidence>
<evidence type="ECO:0000313" key="11">
    <source>
        <dbReference type="EMBL" id="VEG73816.1"/>
    </source>
</evidence>
<dbReference type="STRING" id="1278298.GCA_000428685_02446"/>
<dbReference type="InterPro" id="IPR022419">
    <property type="entry name" value="Porphobilin_deaminase_cofac_BS"/>
</dbReference>
<evidence type="ECO:0000256" key="1">
    <source>
        <dbReference type="ARBA" id="ARBA00001916"/>
    </source>
</evidence>
<comment type="function">
    <text evidence="2">Tetrapolymerization of the monopyrrole PBG into the hydroxymethylbilane pre-uroporphyrinogen in several discrete steps.</text>
</comment>
<dbReference type="AlphaFoldDB" id="A0A3S4SN42"/>
<comment type="similarity">
    <text evidence="3">Belongs to the HMBS family.</text>
</comment>
<dbReference type="KEGG" id="asla:NCTC11923_00428"/>
<dbReference type="InterPro" id="IPR022418">
    <property type="entry name" value="Porphobilinogen_deaminase_C"/>
</dbReference>
<reference evidence="11 12" key="1">
    <citation type="submission" date="2018-12" db="EMBL/GenBank/DDBJ databases">
        <authorList>
            <consortium name="Pathogen Informatics"/>
        </authorList>
    </citation>
    <scope>NUCLEOTIDE SEQUENCE [LARGE SCALE GENOMIC DNA]</scope>
    <source>
        <strain evidence="11 12">NCTC11923</strain>
    </source>
</reference>
<dbReference type="EMBL" id="LR134363">
    <property type="protein sequence ID" value="VEG73816.1"/>
    <property type="molecule type" value="Genomic_DNA"/>
</dbReference>
<feature type="domain" description="Porphobilinogen deaminase N-terminal" evidence="9">
    <location>
        <begin position="8"/>
        <end position="225"/>
    </location>
</feature>
<keyword evidence="12" id="KW-1185">Reference proteome</keyword>
<comment type="catalytic activity">
    <reaction evidence="7">
        <text>4 porphobilinogen + H2O = hydroxymethylbilane + 4 NH4(+)</text>
        <dbReference type="Rhea" id="RHEA:13185"/>
        <dbReference type="ChEBI" id="CHEBI:15377"/>
        <dbReference type="ChEBI" id="CHEBI:28938"/>
        <dbReference type="ChEBI" id="CHEBI:57845"/>
        <dbReference type="ChEBI" id="CHEBI:58126"/>
        <dbReference type="EC" id="2.5.1.61"/>
    </reaction>
</comment>
<evidence type="ECO:0000256" key="7">
    <source>
        <dbReference type="ARBA" id="ARBA00048169"/>
    </source>
</evidence>
<evidence type="ECO:0000256" key="4">
    <source>
        <dbReference type="ARBA" id="ARBA00012655"/>
    </source>
</evidence>
<evidence type="ECO:0000256" key="6">
    <source>
        <dbReference type="ARBA" id="ARBA00023244"/>
    </source>
</evidence>
<dbReference type="InterPro" id="IPR036803">
    <property type="entry name" value="Porphobilinogen_deaminase_C_sf"/>
</dbReference>
<dbReference type="SUPFAM" id="SSF53850">
    <property type="entry name" value="Periplasmic binding protein-like II"/>
    <property type="match status" value="1"/>
</dbReference>